<keyword evidence="6 10" id="KW-0812">Transmembrane</keyword>
<evidence type="ECO:0000256" key="7">
    <source>
        <dbReference type="ARBA" id="ARBA00022989"/>
    </source>
</evidence>
<dbReference type="PANTHER" id="PTHR10050">
    <property type="entry name" value="DOLICHYL-PHOSPHATE-MANNOSE--PROTEIN MANNOSYLTRANSFERASE"/>
    <property type="match status" value="1"/>
</dbReference>
<keyword evidence="5 10" id="KW-0808">Transferase</keyword>
<evidence type="ECO:0000259" key="12">
    <source>
        <dbReference type="Pfam" id="PF16192"/>
    </source>
</evidence>
<evidence type="ECO:0000256" key="3">
    <source>
        <dbReference type="ARBA" id="ARBA00007222"/>
    </source>
</evidence>
<evidence type="ECO:0000256" key="4">
    <source>
        <dbReference type="ARBA" id="ARBA00022676"/>
    </source>
</evidence>
<evidence type="ECO:0000256" key="1">
    <source>
        <dbReference type="ARBA" id="ARBA00004127"/>
    </source>
</evidence>
<evidence type="ECO:0000256" key="5">
    <source>
        <dbReference type="ARBA" id="ARBA00022679"/>
    </source>
</evidence>
<keyword evidence="8 10" id="KW-0472">Membrane</keyword>
<name>A0ABN1TU37_9ACTN</name>
<evidence type="ECO:0000256" key="2">
    <source>
        <dbReference type="ARBA" id="ARBA00004922"/>
    </source>
</evidence>
<feature type="transmembrane region" description="Helical" evidence="10">
    <location>
        <begin position="97"/>
        <end position="119"/>
    </location>
</feature>
<keyword evidence="4 10" id="KW-0328">Glycosyltransferase</keyword>
<accession>A0ABN1TU37</accession>
<dbReference type="Pfam" id="PF16192">
    <property type="entry name" value="PMT_4TMC"/>
    <property type="match status" value="1"/>
</dbReference>
<comment type="subcellular location">
    <subcellularLocation>
        <location evidence="10">Cell membrane</location>
    </subcellularLocation>
    <subcellularLocation>
        <location evidence="1">Endomembrane system</location>
        <topology evidence="1">Multi-pass membrane protein</topology>
    </subcellularLocation>
</comment>
<evidence type="ECO:0000313" key="14">
    <source>
        <dbReference type="Proteomes" id="UP001501581"/>
    </source>
</evidence>
<comment type="function">
    <text evidence="10">Protein O-mannosyltransferase that catalyzes the transfer of a single mannose residue from a polyprenol phospho-mannosyl lipidic donor to the hydroxyl group of selected serine and threonine residues in acceptor proteins.</text>
</comment>
<feature type="transmembrane region" description="Helical" evidence="10">
    <location>
        <begin position="481"/>
        <end position="504"/>
    </location>
</feature>
<sequence>MASWGAGISLALFAFFLRVWRLGEPREFSFDETYYAKDAWSLAHFGYVRKATEDANDQILSGQTTGVWLDEPSLTVHPDVGKWMIAAGEKLFGMDPFGWRISAAVIGSLMVLVMFRLVLRLTGSMLLGAFAALLLCFDGMHLVLSRLALLDIFLSFWILCAVAALVADRDWTRARMARWDGTGDWGPLRGLWWRPWRLAAGICFGLAIGVKWSALYPLAAFGILVWLWDAGARRRLGVRMAVLRSALVDAVPAFGYLVVVAGLVYVASWGGWLANAHEYEENLSSTQYTGFVKEGPDCKHVSDDDATWPTATEPDASGPAELVQSLRSLYHYHRDLYTFHTHYLNCSEHTYQSDPRGWLLVNRPVGVNVENNIAPGTQGCDAAPDSHCLRQVLLIGTPVLWWGGAVALIFAAVMWVGRRDWRYGVAVVGTLTLWLPWELNDERPIFSFYASAFLPFLVIALALAAGHLLGPDRGPSRRRTLGTIVVGSFFLLVLLNFAWFWPIWTNGLLTHSEWLDRMWFQRWI</sequence>
<feature type="transmembrane region" description="Helical" evidence="10">
    <location>
        <begin position="445"/>
        <end position="469"/>
    </location>
</feature>
<evidence type="ECO:0000259" key="11">
    <source>
        <dbReference type="Pfam" id="PF02366"/>
    </source>
</evidence>
<evidence type="ECO:0000256" key="10">
    <source>
        <dbReference type="RuleBase" id="RU367007"/>
    </source>
</evidence>
<protein>
    <recommendedName>
        <fullName evidence="9 10">Polyprenol-phosphate-mannose--protein mannosyltransferase</fullName>
        <ecNumber evidence="10">2.4.1.-</ecNumber>
    </recommendedName>
</protein>
<evidence type="ECO:0000313" key="13">
    <source>
        <dbReference type="EMBL" id="GAA1100757.1"/>
    </source>
</evidence>
<keyword evidence="14" id="KW-1185">Reference proteome</keyword>
<dbReference type="InterPro" id="IPR027005">
    <property type="entry name" value="PMT-like"/>
</dbReference>
<dbReference type="EMBL" id="BAAALG010000007">
    <property type="protein sequence ID" value="GAA1100757.1"/>
    <property type="molecule type" value="Genomic_DNA"/>
</dbReference>
<dbReference type="InterPro" id="IPR032421">
    <property type="entry name" value="PMT_4TMC"/>
</dbReference>
<comment type="similarity">
    <text evidence="3 10">Belongs to the glycosyltransferase 39 family.</text>
</comment>
<feature type="transmembrane region" description="Helical" evidence="10">
    <location>
        <begin position="253"/>
        <end position="274"/>
    </location>
</feature>
<feature type="domain" description="ArnT-like N-terminal" evidence="11">
    <location>
        <begin position="9"/>
        <end position="257"/>
    </location>
</feature>
<feature type="domain" description="Protein O-mannosyl-transferase C-terminal four TM" evidence="12">
    <location>
        <begin position="327"/>
        <end position="523"/>
    </location>
</feature>
<feature type="transmembrane region" description="Helical" evidence="10">
    <location>
        <begin position="126"/>
        <end position="144"/>
    </location>
</feature>
<dbReference type="PANTHER" id="PTHR10050:SF46">
    <property type="entry name" value="PROTEIN O-MANNOSYL-TRANSFERASE 2"/>
    <property type="match status" value="1"/>
</dbReference>
<evidence type="ECO:0000256" key="8">
    <source>
        <dbReference type="ARBA" id="ARBA00023136"/>
    </source>
</evidence>
<dbReference type="Proteomes" id="UP001501581">
    <property type="component" value="Unassembled WGS sequence"/>
</dbReference>
<proteinExistence type="inferred from homology"/>
<keyword evidence="10" id="KW-1003">Cell membrane</keyword>
<organism evidence="13 14">
    <name type="scientific">Nocardioides dubius</name>
    <dbReference type="NCBI Taxonomy" id="317019"/>
    <lineage>
        <taxon>Bacteria</taxon>
        <taxon>Bacillati</taxon>
        <taxon>Actinomycetota</taxon>
        <taxon>Actinomycetes</taxon>
        <taxon>Propionibacteriales</taxon>
        <taxon>Nocardioidaceae</taxon>
        <taxon>Nocardioides</taxon>
    </lineage>
</organism>
<comment type="pathway">
    <text evidence="2 10">Protein modification; protein glycosylation.</text>
</comment>
<dbReference type="InterPro" id="IPR003342">
    <property type="entry name" value="ArnT-like_N"/>
</dbReference>
<dbReference type="Pfam" id="PF02366">
    <property type="entry name" value="PMT"/>
    <property type="match status" value="1"/>
</dbReference>
<evidence type="ECO:0000256" key="6">
    <source>
        <dbReference type="ARBA" id="ARBA00022692"/>
    </source>
</evidence>
<reference evidence="13 14" key="1">
    <citation type="journal article" date="2019" name="Int. J. Syst. Evol. Microbiol.">
        <title>The Global Catalogue of Microorganisms (GCM) 10K type strain sequencing project: providing services to taxonomists for standard genome sequencing and annotation.</title>
        <authorList>
            <consortium name="The Broad Institute Genomics Platform"/>
            <consortium name="The Broad Institute Genome Sequencing Center for Infectious Disease"/>
            <person name="Wu L."/>
            <person name="Ma J."/>
        </authorList>
    </citation>
    <scope>NUCLEOTIDE SEQUENCE [LARGE SCALE GENOMIC DNA]</scope>
    <source>
        <strain evidence="13 14">JCM 13008</strain>
    </source>
</reference>
<feature type="transmembrane region" description="Helical" evidence="10">
    <location>
        <begin position="399"/>
        <end position="416"/>
    </location>
</feature>
<gene>
    <name evidence="13" type="ORF">GCM10009668_18490</name>
</gene>
<dbReference type="EC" id="2.4.1.-" evidence="10"/>
<comment type="caution">
    <text evidence="13">The sequence shown here is derived from an EMBL/GenBank/DDBJ whole genome shotgun (WGS) entry which is preliminary data.</text>
</comment>
<feature type="transmembrane region" description="Helical" evidence="10">
    <location>
        <begin position="214"/>
        <end position="232"/>
    </location>
</feature>
<keyword evidence="7 10" id="KW-1133">Transmembrane helix</keyword>
<evidence type="ECO:0000256" key="9">
    <source>
        <dbReference type="ARBA" id="ARBA00093617"/>
    </source>
</evidence>
<feature type="transmembrane region" description="Helical" evidence="10">
    <location>
        <begin position="150"/>
        <end position="171"/>
    </location>
</feature>